<protein>
    <submittedName>
        <fullName evidence="2">Extracellular solute-binding protein</fullName>
    </submittedName>
</protein>
<dbReference type="PANTHER" id="PTHR43649:SF12">
    <property type="entry name" value="DIACETYLCHITOBIOSE BINDING PROTEIN DASA"/>
    <property type="match status" value="1"/>
</dbReference>
<dbReference type="RefSeq" id="WP_188176746.1">
    <property type="nucleotide sequence ID" value="NZ_JACVVD010000009.1"/>
</dbReference>
<keyword evidence="3" id="KW-1185">Reference proteome</keyword>
<dbReference type="Gene3D" id="3.40.190.10">
    <property type="entry name" value="Periplasmic binding protein-like II"/>
    <property type="match status" value="2"/>
</dbReference>
<dbReference type="Pfam" id="PF01547">
    <property type="entry name" value="SBP_bac_1"/>
    <property type="match status" value="1"/>
</dbReference>
<feature type="chain" id="PRO_5039718667" evidence="1">
    <location>
        <begin position="22"/>
        <end position="202"/>
    </location>
</feature>
<proteinExistence type="predicted"/>
<organism evidence="2 3">
    <name type="scientific">Paenibacillus sedimenti</name>
    <dbReference type="NCBI Taxonomy" id="2770274"/>
    <lineage>
        <taxon>Bacteria</taxon>
        <taxon>Bacillati</taxon>
        <taxon>Bacillota</taxon>
        <taxon>Bacilli</taxon>
        <taxon>Bacillales</taxon>
        <taxon>Paenibacillaceae</taxon>
        <taxon>Paenibacillus</taxon>
    </lineage>
</organism>
<dbReference type="EMBL" id="JACVVD010000009">
    <property type="protein sequence ID" value="MBD0382957.1"/>
    <property type="molecule type" value="Genomic_DNA"/>
</dbReference>
<accession>A0A926KSZ7</accession>
<dbReference type="InterPro" id="IPR006059">
    <property type="entry name" value="SBP"/>
</dbReference>
<gene>
    <name evidence="2" type="ORF">ICC18_22870</name>
</gene>
<reference evidence="2" key="1">
    <citation type="submission" date="2020-09" db="EMBL/GenBank/DDBJ databases">
        <title>Draft Genome Sequence of Paenibacillus sp. WST5.</title>
        <authorList>
            <person name="Bao Z."/>
        </authorList>
    </citation>
    <scope>NUCLEOTIDE SEQUENCE</scope>
    <source>
        <strain evidence="2">WST5</strain>
    </source>
</reference>
<dbReference type="InterPro" id="IPR050490">
    <property type="entry name" value="Bact_solute-bd_prot1"/>
</dbReference>
<feature type="signal peptide" evidence="1">
    <location>
        <begin position="1"/>
        <end position="21"/>
    </location>
</feature>
<comment type="caution">
    <text evidence="2">The sequence shown here is derived from an EMBL/GenBank/DDBJ whole genome shotgun (WGS) entry which is preliminary data.</text>
</comment>
<dbReference type="Proteomes" id="UP000650466">
    <property type="component" value="Unassembled WGS sequence"/>
</dbReference>
<evidence type="ECO:0000256" key="1">
    <source>
        <dbReference type="SAM" id="SignalP"/>
    </source>
</evidence>
<dbReference type="PROSITE" id="PS51257">
    <property type="entry name" value="PROKAR_LIPOPROTEIN"/>
    <property type="match status" value="1"/>
</dbReference>
<keyword evidence="1" id="KW-0732">Signal</keyword>
<dbReference type="AlphaFoldDB" id="A0A926KSZ7"/>
<evidence type="ECO:0000313" key="3">
    <source>
        <dbReference type="Proteomes" id="UP000650466"/>
    </source>
</evidence>
<evidence type="ECO:0000313" key="2">
    <source>
        <dbReference type="EMBL" id="MBD0382957.1"/>
    </source>
</evidence>
<name>A0A926KSZ7_9BACL</name>
<dbReference type="SUPFAM" id="SSF53850">
    <property type="entry name" value="Periplasmic binding protein-like II"/>
    <property type="match status" value="1"/>
</dbReference>
<sequence length="202" mass="22261">MSKIISGNCVPFLIVVAVVLAGCVPPEDGIGDQHAGQFTESISITVAFAGGDNAHKKGIQTIINDFKKTHLNVQIKDIHSRDEPYSDFLVTKDAVGEFPDLVEMRNTQMFVDAGLLSEMPQDIQYLFGDIPKVNGKVYNAPIAAIPPNGIIYNKKLFRQLGIDHGPQTYQEFMDICRKIKQSGISPLYSRGQRHLAYGILGQ</sequence>
<dbReference type="PANTHER" id="PTHR43649">
    <property type="entry name" value="ARABINOSE-BINDING PROTEIN-RELATED"/>
    <property type="match status" value="1"/>
</dbReference>